<comment type="cofactor">
    <cofactor evidence="1">
        <name>Ca(2+)</name>
        <dbReference type="ChEBI" id="CHEBI:29108"/>
    </cofactor>
</comment>
<dbReference type="Gene3D" id="1.20.1610.10">
    <property type="entry name" value="alpha-1,2-mannosidases domains"/>
    <property type="match status" value="1"/>
</dbReference>
<dbReference type="SUPFAM" id="SSF48208">
    <property type="entry name" value="Six-hairpin glycosidases"/>
    <property type="match status" value="1"/>
</dbReference>
<evidence type="ECO:0000313" key="6">
    <source>
        <dbReference type="EMBL" id="MBD8487523.1"/>
    </source>
</evidence>
<evidence type="ECO:0000259" key="4">
    <source>
        <dbReference type="Pfam" id="PF07971"/>
    </source>
</evidence>
<keyword evidence="7" id="KW-1185">Reference proteome</keyword>
<dbReference type="Gene3D" id="1.20.1050.60">
    <property type="entry name" value="alpha-1,2-mannosidase"/>
    <property type="match status" value="1"/>
</dbReference>
<protein>
    <submittedName>
        <fullName evidence="6">GH92 family glycosyl hydrolase</fullName>
        <ecNumber evidence="6">3.2.1.-</ecNumber>
    </submittedName>
</protein>
<dbReference type="EC" id="3.2.1.-" evidence="6"/>
<feature type="domain" description="Glycosyl hydrolase family 92 N-terminal" evidence="5">
    <location>
        <begin position="39"/>
        <end position="273"/>
    </location>
</feature>
<dbReference type="RefSeq" id="WP_192007511.1">
    <property type="nucleotide sequence ID" value="NZ_JACYTQ010000001.1"/>
</dbReference>
<sequence>MNFKQVAILLLSGVVGFSCSQRVQHEEAIGDHELELTQYVNQYIGSGGHGHVFVGANVPFGGVQLGPVNLTEGWDWCSGYHITDSTLIGFAHTHLSGTGIGDLGDVLVMPIVGNTKVYKGDPEQPETGYFSYFSHDNEEVKPGYYSVKVDRYDVFAEMTATERVGFHRYTFPASKESKILINLKQGIGWDSPTDTHIRMVNDTIISGYRHSKGWAVDQKLFFTAVLSKPIQSIELFDMNEPVAGNEYTAKAVKALLAFETEQDEVVEMKVAISPVSEENALLNLQEELPHWDFDKVVADANKAWNHELNKLQVEMKEKDELVKFYTALYHTMIAPSVFNDVNGDYRGADGEVRNDQTFTNLTTFSLWDIYRGCSPLYTITQQDRMVDMVASMLKIYEQQGKLPVWHLMGNETNTMPGYSAVPIIVDAYLKGIPMDAELAFEAVKNTAMGDEFGLDKVKELGYIPADDEVENVSKGLEYALSDWSIAQMAKAMGKEEDYEYFSKRGQYYKNYFDPEVGFMRGKVSETEWREPFSPFTSIHMKGDFTEGNSWQYTFLVPQDVEGLIELVGGKEAFVSKLDSLFIVEGDMGEEASNDITGLIGQYAQGNEPSHHVTYMYGYVDQQFKTAEKVRYILEELYANDPDGLSGNEDVGQMSAWLVLSSLGFYPVNPAGGTYVWGSPTVDKAVIHMDNGNTLELKIKNNSPENIYIQNITFDGEPYSSQFLMHEDLVRGGEIIVEMGNLPKK</sequence>
<dbReference type="Gene3D" id="2.70.98.10">
    <property type="match status" value="1"/>
</dbReference>
<dbReference type="Pfam" id="PF17678">
    <property type="entry name" value="Glyco_hydro_92N"/>
    <property type="match status" value="1"/>
</dbReference>
<comment type="subunit">
    <text evidence="2">Monomer.</text>
</comment>
<dbReference type="InterPro" id="IPR050883">
    <property type="entry name" value="PNGase"/>
</dbReference>
<dbReference type="PANTHER" id="PTHR12143">
    <property type="entry name" value="PEPTIDE N-GLYCANASE PNGASE -RELATED"/>
    <property type="match status" value="1"/>
</dbReference>
<comment type="caution">
    <text evidence="6">The sequence shown here is derived from an EMBL/GenBank/DDBJ whole genome shotgun (WGS) entry which is preliminary data.</text>
</comment>
<organism evidence="6 7">
    <name type="scientific">Echinicola arenosa</name>
    <dbReference type="NCBI Taxonomy" id="2774144"/>
    <lineage>
        <taxon>Bacteria</taxon>
        <taxon>Pseudomonadati</taxon>
        <taxon>Bacteroidota</taxon>
        <taxon>Cytophagia</taxon>
        <taxon>Cytophagales</taxon>
        <taxon>Cyclobacteriaceae</taxon>
        <taxon>Echinicola</taxon>
    </lineage>
</organism>
<evidence type="ECO:0000259" key="5">
    <source>
        <dbReference type="Pfam" id="PF17678"/>
    </source>
</evidence>
<dbReference type="PANTHER" id="PTHR12143:SF39">
    <property type="entry name" value="SECRETED PROTEIN"/>
    <property type="match status" value="1"/>
</dbReference>
<proteinExistence type="predicted"/>
<keyword evidence="6" id="KW-0326">Glycosidase</keyword>
<dbReference type="Proteomes" id="UP000647133">
    <property type="component" value="Unassembled WGS sequence"/>
</dbReference>
<evidence type="ECO:0000256" key="2">
    <source>
        <dbReference type="ARBA" id="ARBA00011245"/>
    </source>
</evidence>
<evidence type="ECO:0000313" key="7">
    <source>
        <dbReference type="Proteomes" id="UP000647133"/>
    </source>
</evidence>
<dbReference type="InterPro" id="IPR041371">
    <property type="entry name" value="GH92_N"/>
</dbReference>
<keyword evidence="3" id="KW-0106">Calcium</keyword>
<dbReference type="NCBIfam" id="TIGR01180">
    <property type="entry name" value="aman2_put"/>
    <property type="match status" value="1"/>
</dbReference>
<reference evidence="6 7" key="1">
    <citation type="submission" date="2020-09" db="EMBL/GenBank/DDBJ databases">
        <title>Echinicola sp. CAU 1574 isolated from sand of Sido Beach.</title>
        <authorList>
            <person name="Kim W."/>
        </authorList>
    </citation>
    <scope>NUCLEOTIDE SEQUENCE [LARGE SCALE GENOMIC DNA]</scope>
    <source>
        <strain evidence="6 7">CAU 1574</strain>
    </source>
</reference>
<name>A0ABR9AFN6_9BACT</name>
<dbReference type="GO" id="GO:0016798">
    <property type="term" value="F:hydrolase activity, acting on glycosyl bonds"/>
    <property type="evidence" value="ECO:0007669"/>
    <property type="project" value="UniProtKB-KW"/>
</dbReference>
<dbReference type="EMBL" id="JACYTQ010000001">
    <property type="protein sequence ID" value="MBD8487523.1"/>
    <property type="molecule type" value="Genomic_DNA"/>
</dbReference>
<dbReference type="InterPro" id="IPR008928">
    <property type="entry name" value="6-hairpin_glycosidase_sf"/>
</dbReference>
<accession>A0ABR9AFN6</accession>
<keyword evidence="6" id="KW-0378">Hydrolase</keyword>
<dbReference type="InterPro" id="IPR014718">
    <property type="entry name" value="GH-type_carb-bd"/>
</dbReference>
<dbReference type="PROSITE" id="PS51257">
    <property type="entry name" value="PROKAR_LIPOPROTEIN"/>
    <property type="match status" value="1"/>
</dbReference>
<evidence type="ECO:0000256" key="1">
    <source>
        <dbReference type="ARBA" id="ARBA00001913"/>
    </source>
</evidence>
<gene>
    <name evidence="6" type="ORF">IFO69_02065</name>
</gene>
<dbReference type="InterPro" id="IPR005887">
    <property type="entry name" value="GH92_a_mannosidase_put"/>
</dbReference>
<evidence type="ECO:0000256" key="3">
    <source>
        <dbReference type="ARBA" id="ARBA00022837"/>
    </source>
</evidence>
<dbReference type="InterPro" id="IPR012939">
    <property type="entry name" value="Glyco_hydro_92"/>
</dbReference>
<dbReference type="Pfam" id="PF07971">
    <property type="entry name" value="Glyco_hydro_92"/>
    <property type="match status" value="1"/>
</dbReference>
<feature type="domain" description="Glycosyl hydrolase family 92" evidence="4">
    <location>
        <begin position="279"/>
        <end position="740"/>
    </location>
</feature>
<dbReference type="Gene3D" id="3.30.2080.10">
    <property type="entry name" value="GH92 mannosidase domain"/>
    <property type="match status" value="1"/>
</dbReference>